<organism evidence="3 4">
    <name type="scientific">Acinetobacter sichuanensis</name>
    <dbReference type="NCBI Taxonomy" id="2136183"/>
    <lineage>
        <taxon>Bacteria</taxon>
        <taxon>Pseudomonadati</taxon>
        <taxon>Pseudomonadota</taxon>
        <taxon>Gammaproteobacteria</taxon>
        <taxon>Moraxellales</taxon>
        <taxon>Moraxellaceae</taxon>
        <taxon>Acinetobacter</taxon>
    </lineage>
</organism>
<gene>
    <name evidence="2" type="ORF">ACFODO_19090</name>
    <name evidence="3" type="ORF">C9E89_018920</name>
</gene>
<dbReference type="OrthoDB" id="6710670at2"/>
<dbReference type="Gene3D" id="1.25.40.10">
    <property type="entry name" value="Tetratricopeptide repeat domain"/>
    <property type="match status" value="1"/>
</dbReference>
<dbReference type="Proteomes" id="UP001595455">
    <property type="component" value="Unassembled WGS sequence"/>
</dbReference>
<reference evidence="5" key="3">
    <citation type="journal article" date="2019" name="Int. J. Syst. Evol. Microbiol.">
        <title>The Global Catalogue of Microorganisms (GCM) 10K type strain sequencing project: providing services to taxonomists for standard genome sequencing and annotation.</title>
        <authorList>
            <consortium name="The Broad Institute Genomics Platform"/>
            <consortium name="The Broad Institute Genome Sequencing Center for Infectious Disease"/>
            <person name="Wu L."/>
            <person name="Ma J."/>
        </authorList>
    </citation>
    <scope>NUCLEOTIDE SEQUENCE [LARGE SCALE GENOMIC DNA]</scope>
    <source>
        <strain evidence="5">KCTC 62575</strain>
    </source>
</reference>
<reference evidence="3 4" key="2">
    <citation type="submission" date="2018-08" db="EMBL/GenBank/DDBJ databases">
        <title>The draft genome of Acinetobacter sichuanensis strain WCHAc060041.</title>
        <authorList>
            <person name="Qin J."/>
            <person name="Feng Y."/>
            <person name="Zong Z."/>
        </authorList>
    </citation>
    <scope>NUCLEOTIDE SEQUENCE [LARGE SCALE GENOMIC DNA]</scope>
    <source>
        <strain evidence="3 4">WCHAc060041</strain>
    </source>
</reference>
<dbReference type="EMBL" id="PYIX02000048">
    <property type="protein sequence ID" value="RFC81968.1"/>
    <property type="molecule type" value="Genomic_DNA"/>
</dbReference>
<keyword evidence="1" id="KW-0732">Signal</keyword>
<evidence type="ECO:0000313" key="5">
    <source>
        <dbReference type="Proteomes" id="UP001595455"/>
    </source>
</evidence>
<feature type="chain" id="PRO_5016681001" description="Tetratricopeptide repeat protein" evidence="1">
    <location>
        <begin position="23"/>
        <end position="247"/>
    </location>
</feature>
<evidence type="ECO:0000313" key="4">
    <source>
        <dbReference type="Proteomes" id="UP000240957"/>
    </source>
</evidence>
<dbReference type="EMBL" id="JBHRSF010000113">
    <property type="protein sequence ID" value="MFC2997316.1"/>
    <property type="molecule type" value="Genomic_DNA"/>
</dbReference>
<evidence type="ECO:0000256" key="1">
    <source>
        <dbReference type="SAM" id="SignalP"/>
    </source>
</evidence>
<evidence type="ECO:0000313" key="3">
    <source>
        <dbReference type="EMBL" id="RFC81968.1"/>
    </source>
</evidence>
<dbReference type="SUPFAM" id="SSF48452">
    <property type="entry name" value="TPR-like"/>
    <property type="match status" value="1"/>
</dbReference>
<evidence type="ECO:0000313" key="2">
    <source>
        <dbReference type="EMBL" id="MFC2997316.1"/>
    </source>
</evidence>
<dbReference type="InterPro" id="IPR011990">
    <property type="entry name" value="TPR-like_helical_dom_sf"/>
</dbReference>
<feature type="signal peptide" evidence="1">
    <location>
        <begin position="1"/>
        <end position="22"/>
    </location>
</feature>
<dbReference type="Proteomes" id="UP000240957">
    <property type="component" value="Unassembled WGS sequence"/>
</dbReference>
<name>A0A371YKF6_9GAMM</name>
<protein>
    <recommendedName>
        <fullName evidence="6">Tetratricopeptide repeat protein</fullName>
    </recommendedName>
</protein>
<proteinExistence type="predicted"/>
<evidence type="ECO:0008006" key="6">
    <source>
        <dbReference type="Google" id="ProtNLM"/>
    </source>
</evidence>
<dbReference type="AlphaFoldDB" id="A0A371YKF6"/>
<reference evidence="2" key="1">
    <citation type="journal article" date="2014" name="Int. J. Syst. Evol. Microbiol.">
        <title>Complete genome of a new Firmicutes species belonging to the dominant human colonic microbiota ('Ruminococcus bicirculans') reveals two chromosomes and a selective capacity to utilize plant glucans.</title>
        <authorList>
            <consortium name="NISC Comparative Sequencing Program"/>
            <person name="Wegmann U."/>
            <person name="Louis P."/>
            <person name="Goesmann A."/>
            <person name="Henrissat B."/>
            <person name="Duncan S.H."/>
            <person name="Flint H.J."/>
        </authorList>
    </citation>
    <scope>NUCLEOTIDE SEQUENCE</scope>
    <source>
        <strain evidence="2">KCTC 62575</strain>
    </source>
</reference>
<dbReference type="RefSeq" id="WP_107009822.1">
    <property type="nucleotide sequence ID" value="NZ_JAVIDQ010000005.1"/>
</dbReference>
<keyword evidence="5" id="KW-1185">Reference proteome</keyword>
<accession>A0A371YKF6</accession>
<comment type="caution">
    <text evidence="3">The sequence shown here is derived from an EMBL/GenBank/DDBJ whole genome shotgun (WGS) entry which is preliminary data.</text>
</comment>
<reference evidence="2" key="4">
    <citation type="submission" date="2024-09" db="EMBL/GenBank/DDBJ databases">
        <authorList>
            <person name="Sun Q."/>
            <person name="Mori K."/>
        </authorList>
    </citation>
    <scope>NUCLEOTIDE SEQUENCE</scope>
    <source>
        <strain evidence="2">KCTC 62575</strain>
    </source>
</reference>
<sequence length="247" mass="28133">MQKVFLLALSIFTYSAVQTAHAESSFEQELQRGCQAVSQHAALGKKLYDQKNYKKALEHFQTQAAWSSFCLSNEDETTVKFTEQQVITAQNNVALSYAKMGKPMWARAWLMINKEEKTNQFNLKNLAKPKISTDLSGEYVSYSGYGEWDHITVKRHKNAYEVSYAGLYMGLRSLIYGPNMGEFDTSFALNKKRAIYKYEDCTIQLDFKTDQNLGHYIEAKQESGESTCGFGHNVYAGGTFYKVEKSQ</sequence>